<dbReference type="AlphaFoldDB" id="A0AAN8MSY3"/>
<dbReference type="EMBL" id="JAVHNR010000007">
    <property type="protein sequence ID" value="KAK6336932.1"/>
    <property type="molecule type" value="Genomic_DNA"/>
</dbReference>
<feature type="region of interest" description="Disordered" evidence="2">
    <location>
        <begin position="279"/>
        <end position="314"/>
    </location>
</feature>
<gene>
    <name evidence="4" type="ORF">TWF718_009721</name>
</gene>
<comment type="caution">
    <text evidence="4">The sequence shown here is derived from an EMBL/GenBank/DDBJ whole genome shotgun (WGS) entry which is preliminary data.</text>
</comment>
<keyword evidence="1" id="KW-0175">Coiled coil</keyword>
<evidence type="ECO:0000313" key="4">
    <source>
        <dbReference type="EMBL" id="KAK6336932.1"/>
    </source>
</evidence>
<name>A0AAN8MSY3_9PEZI</name>
<keyword evidence="3" id="KW-0812">Transmembrane</keyword>
<keyword evidence="3" id="KW-1133">Transmembrane helix</keyword>
<keyword evidence="5" id="KW-1185">Reference proteome</keyword>
<dbReference type="Proteomes" id="UP001313282">
    <property type="component" value="Unassembled WGS sequence"/>
</dbReference>
<reference evidence="4 5" key="1">
    <citation type="submission" date="2019-10" db="EMBL/GenBank/DDBJ databases">
        <authorList>
            <person name="Palmer J.M."/>
        </authorList>
    </citation>
    <scope>NUCLEOTIDE SEQUENCE [LARGE SCALE GENOMIC DNA]</scope>
    <source>
        <strain evidence="4 5">TWF718</strain>
    </source>
</reference>
<evidence type="ECO:0000256" key="1">
    <source>
        <dbReference type="SAM" id="Coils"/>
    </source>
</evidence>
<feature type="compositionally biased region" description="Basic and acidic residues" evidence="2">
    <location>
        <begin position="279"/>
        <end position="293"/>
    </location>
</feature>
<sequence>MQSFLNLSEITLTAMTLAFGTMETTILNTVARRQHMVSSAPSHASADKFVKSHHRHVPEGPSDLSELESDAGSLQRFQSEISEPPPEGTSLHKAIAPAKDVMLDLESHTKTHKITDAKRKFNTGYLTSATIVGSLTFVVALISWVFGWCIECQQEALEQWETSASIELDRAEIKNEEKEDEKKQKKEEEAANILLGLKEAVQKIANDTSESADQRKDHDNKELAILKNITGLVIEGRGKEHRALQGIISLKKVIEEVLENQSRVLAQLHDITELLGRIGREDNGKVEEEREVTIEEEEGKEGRAEHEEKEKEEK</sequence>
<feature type="transmembrane region" description="Helical" evidence="3">
    <location>
        <begin position="123"/>
        <end position="146"/>
    </location>
</feature>
<feature type="coiled-coil region" evidence="1">
    <location>
        <begin position="161"/>
        <end position="191"/>
    </location>
</feature>
<accession>A0AAN8MSY3</accession>
<organism evidence="4 5">
    <name type="scientific">Orbilia javanica</name>
    <dbReference type="NCBI Taxonomy" id="47235"/>
    <lineage>
        <taxon>Eukaryota</taxon>
        <taxon>Fungi</taxon>
        <taxon>Dikarya</taxon>
        <taxon>Ascomycota</taxon>
        <taxon>Pezizomycotina</taxon>
        <taxon>Orbiliomycetes</taxon>
        <taxon>Orbiliales</taxon>
        <taxon>Orbiliaceae</taxon>
        <taxon>Orbilia</taxon>
    </lineage>
</organism>
<evidence type="ECO:0008006" key="6">
    <source>
        <dbReference type="Google" id="ProtNLM"/>
    </source>
</evidence>
<feature type="compositionally biased region" description="Basic and acidic residues" evidence="2">
    <location>
        <begin position="300"/>
        <end position="314"/>
    </location>
</feature>
<protein>
    <recommendedName>
        <fullName evidence="6">Transmembrane protein</fullName>
    </recommendedName>
</protein>
<proteinExistence type="predicted"/>
<evidence type="ECO:0000256" key="3">
    <source>
        <dbReference type="SAM" id="Phobius"/>
    </source>
</evidence>
<evidence type="ECO:0000313" key="5">
    <source>
        <dbReference type="Proteomes" id="UP001313282"/>
    </source>
</evidence>
<evidence type="ECO:0000256" key="2">
    <source>
        <dbReference type="SAM" id="MobiDB-lite"/>
    </source>
</evidence>
<keyword evidence="3" id="KW-0472">Membrane</keyword>